<reference evidence="1" key="1">
    <citation type="submission" date="2021-03" db="EMBL/GenBank/DDBJ databases">
        <title>Draft genome sequence of rust myrtle Austropuccinia psidii MF-1, a brazilian biotype.</title>
        <authorList>
            <person name="Quecine M.C."/>
            <person name="Pachon D.M.R."/>
            <person name="Bonatelli M.L."/>
            <person name="Correr F.H."/>
            <person name="Franceschini L.M."/>
            <person name="Leite T.F."/>
            <person name="Margarido G.R.A."/>
            <person name="Almeida C.A."/>
            <person name="Ferrarezi J.A."/>
            <person name="Labate C.A."/>
        </authorList>
    </citation>
    <scope>NUCLEOTIDE SEQUENCE</scope>
    <source>
        <strain evidence="1">MF-1</strain>
    </source>
</reference>
<sequence>MASRSWGQAHHSGRPRVGDLLESLVGIPWPACNCTLLTAQGSTVGPGLLRSGTFSNSEPYWTFVQYCFYDSQLALPHVSDSKAQNPAP</sequence>
<gene>
    <name evidence="1" type="ORF">O181_011416</name>
</gene>
<dbReference type="AlphaFoldDB" id="A0A9Q3GLA9"/>
<dbReference type="EMBL" id="AVOT02002836">
    <property type="protein sequence ID" value="MBW0471701.1"/>
    <property type="molecule type" value="Genomic_DNA"/>
</dbReference>
<evidence type="ECO:0000313" key="1">
    <source>
        <dbReference type="EMBL" id="MBW0471701.1"/>
    </source>
</evidence>
<comment type="caution">
    <text evidence="1">The sequence shown here is derived from an EMBL/GenBank/DDBJ whole genome shotgun (WGS) entry which is preliminary data.</text>
</comment>
<proteinExistence type="predicted"/>
<protein>
    <submittedName>
        <fullName evidence="1">Uncharacterized protein</fullName>
    </submittedName>
</protein>
<keyword evidence="2" id="KW-1185">Reference proteome</keyword>
<name>A0A9Q3GLA9_9BASI</name>
<accession>A0A9Q3GLA9</accession>
<dbReference type="Proteomes" id="UP000765509">
    <property type="component" value="Unassembled WGS sequence"/>
</dbReference>
<organism evidence="1 2">
    <name type="scientific">Austropuccinia psidii MF-1</name>
    <dbReference type="NCBI Taxonomy" id="1389203"/>
    <lineage>
        <taxon>Eukaryota</taxon>
        <taxon>Fungi</taxon>
        <taxon>Dikarya</taxon>
        <taxon>Basidiomycota</taxon>
        <taxon>Pucciniomycotina</taxon>
        <taxon>Pucciniomycetes</taxon>
        <taxon>Pucciniales</taxon>
        <taxon>Sphaerophragmiaceae</taxon>
        <taxon>Austropuccinia</taxon>
    </lineage>
</organism>
<evidence type="ECO:0000313" key="2">
    <source>
        <dbReference type="Proteomes" id="UP000765509"/>
    </source>
</evidence>